<protein>
    <submittedName>
        <fullName evidence="1">Profilin, putative</fullName>
    </submittedName>
</protein>
<organism evidence="1 2">
    <name type="scientific">Plasmodium reichenowi</name>
    <dbReference type="NCBI Taxonomy" id="5854"/>
    <lineage>
        <taxon>Eukaryota</taxon>
        <taxon>Sar</taxon>
        <taxon>Alveolata</taxon>
        <taxon>Apicomplexa</taxon>
        <taxon>Aconoidasida</taxon>
        <taxon>Haemosporida</taxon>
        <taxon>Plasmodiidae</taxon>
        <taxon>Plasmodium</taxon>
        <taxon>Plasmodium (Laverania)</taxon>
    </lineage>
</organism>
<dbReference type="RefSeq" id="XP_019970524.1">
    <property type="nucleotide sequence ID" value="XM_020114824.1"/>
</dbReference>
<dbReference type="AlphaFoldDB" id="A0A151LID4"/>
<dbReference type="GeneID" id="24531150"/>
<accession>A0A151LID4</accession>
<gene>
    <name evidence="1" type="ORF">PRSY57_0930200</name>
</gene>
<feature type="non-terminal residue" evidence="1">
    <location>
        <position position="1"/>
    </location>
</feature>
<evidence type="ECO:0000313" key="2">
    <source>
        <dbReference type="Proteomes" id="UP000076359"/>
    </source>
</evidence>
<sequence>NSKIAALTFAKELAESSQ</sequence>
<evidence type="ECO:0000313" key="1">
    <source>
        <dbReference type="EMBL" id="KYN98619.1"/>
    </source>
</evidence>
<reference evidence="1 2" key="1">
    <citation type="journal article" date="2016" name="Nat. Commun.">
        <title>Genomes of cryptic chimpanzee Plasmodium species reveal key evolutionary events leading to human malaria.</title>
        <authorList>
            <person name="Sundararaman S.A."/>
            <person name="Plenderleith L.J."/>
            <person name="Liu W."/>
            <person name="Loy D.E."/>
            <person name="Learn G.H."/>
            <person name="Li Y."/>
            <person name="Shaw K.S."/>
            <person name="Ayouba A."/>
            <person name="Peeters M."/>
            <person name="Speede S."/>
            <person name="Shaw G.M."/>
            <person name="Bushman F.D."/>
            <person name="Brisson D."/>
            <person name="Rayner J.C."/>
            <person name="Sharp P.M."/>
            <person name="Hahn B.H."/>
        </authorList>
    </citation>
    <scope>NUCLEOTIDE SEQUENCE [LARGE SCALE GENOMIC DNA]</scope>
    <source>
        <strain evidence="1 2">SY57</strain>
    </source>
</reference>
<comment type="caution">
    <text evidence="1">The sequence shown here is derived from an EMBL/GenBank/DDBJ whole genome shotgun (WGS) entry which is preliminary data.</text>
</comment>
<name>A0A151LID4_PLARE</name>
<dbReference type="Proteomes" id="UP000076359">
    <property type="component" value="Unassembled WGS sequence"/>
</dbReference>
<proteinExistence type="predicted"/>
<dbReference type="EMBL" id="LVLA01000010">
    <property type="protein sequence ID" value="KYN98619.1"/>
    <property type="molecule type" value="Genomic_DNA"/>
</dbReference>